<accession>A0A7W6EXQ8</accession>
<keyword evidence="2" id="KW-1185">Reference proteome</keyword>
<evidence type="ECO:0000313" key="2">
    <source>
        <dbReference type="Proteomes" id="UP000562395"/>
    </source>
</evidence>
<name>A0A7W6EXQ8_9SPHN</name>
<dbReference type="AlphaFoldDB" id="A0A7W6EXQ8"/>
<sequence length="102" mass="11183">MSRYVVTVRSAEATDPHAVIGYDCPMRTYFLQAFDEDRRAAPGLWLGTRFDEFPRLGALIAAASARGVMLADLADEDITAMAREAAVPSRPSLAAHHNWCVC</sequence>
<dbReference type="Proteomes" id="UP000562395">
    <property type="component" value="Unassembled WGS sequence"/>
</dbReference>
<reference evidence="1 2" key="1">
    <citation type="submission" date="2020-08" db="EMBL/GenBank/DDBJ databases">
        <title>Genomic Encyclopedia of Type Strains, Phase IV (KMG-IV): sequencing the most valuable type-strain genomes for metagenomic binning, comparative biology and taxonomic classification.</title>
        <authorList>
            <person name="Goeker M."/>
        </authorList>
    </citation>
    <scope>NUCLEOTIDE SEQUENCE [LARGE SCALE GENOMIC DNA]</scope>
    <source>
        <strain evidence="1 2">DSM 14552</strain>
    </source>
</reference>
<dbReference type="EMBL" id="JACICY010000015">
    <property type="protein sequence ID" value="MBB3862531.1"/>
    <property type="molecule type" value="Genomic_DNA"/>
</dbReference>
<organism evidence="1 2">
    <name type="scientific">Novosphingobium hassiacum</name>
    <dbReference type="NCBI Taxonomy" id="173676"/>
    <lineage>
        <taxon>Bacteria</taxon>
        <taxon>Pseudomonadati</taxon>
        <taxon>Pseudomonadota</taxon>
        <taxon>Alphaproteobacteria</taxon>
        <taxon>Sphingomonadales</taxon>
        <taxon>Sphingomonadaceae</taxon>
        <taxon>Novosphingobium</taxon>
    </lineage>
</organism>
<dbReference type="RefSeq" id="WP_183615009.1">
    <property type="nucleotide sequence ID" value="NZ_JACICY010000015.1"/>
</dbReference>
<evidence type="ECO:0000313" key="1">
    <source>
        <dbReference type="EMBL" id="MBB3862531.1"/>
    </source>
</evidence>
<comment type="caution">
    <text evidence="1">The sequence shown here is derived from an EMBL/GenBank/DDBJ whole genome shotgun (WGS) entry which is preliminary data.</text>
</comment>
<protein>
    <submittedName>
        <fullName evidence="1">Uncharacterized protein</fullName>
    </submittedName>
</protein>
<gene>
    <name evidence="1" type="ORF">GGQ88_003832</name>
</gene>
<proteinExistence type="predicted"/>